<dbReference type="EMBL" id="JBBMEW010000022">
    <property type="protein sequence ID" value="MEQ2528774.1"/>
    <property type="molecule type" value="Genomic_DNA"/>
</dbReference>
<protein>
    <submittedName>
        <fullName evidence="1">RsfA family transcriptional regulator</fullName>
    </submittedName>
</protein>
<comment type="caution">
    <text evidence="1">The sequence shown here is derived from an EMBL/GenBank/DDBJ whole genome shotgun (WGS) entry which is preliminary data.</text>
</comment>
<sequence>MKVRQDAWTDENDLLLAETVLRHVREGSTQLNAFEEVGDKLNRTSAACGFRWNAVVRHRYEKALQLAKKQRKQRQRMLGKEQGGKKKLLYSPPVPSLDEISYVSQPIENDMGLVHEMEMEVAMEAPPTPVLSTKSVATGSGMNLDTVISYLQNLGSSNFQVDILKSENERLKRENADIRRSNQELEKKIEQLEQNAVTIQEDYETLMKIMNRARKLVLFEEEERPASTFKMDRNGNLEKVAE</sequence>
<keyword evidence="2" id="KW-1185">Reference proteome</keyword>
<evidence type="ECO:0000313" key="2">
    <source>
        <dbReference type="Proteomes" id="UP001439875"/>
    </source>
</evidence>
<gene>
    <name evidence="1" type="ORF">WMO40_19030</name>
</gene>
<dbReference type="Proteomes" id="UP001439875">
    <property type="component" value="Unassembled WGS sequence"/>
</dbReference>
<evidence type="ECO:0000313" key="1">
    <source>
        <dbReference type="EMBL" id="MEQ2528774.1"/>
    </source>
</evidence>
<proteinExistence type="predicted"/>
<name>A0ACC6SI72_9BACI</name>
<organism evidence="1 2">
    <name type="scientific">Robertmurraya yapensis</name>
    <name type="common">ex Hitch et al 2024</name>
    <dbReference type="NCBI Taxonomy" id="3133160"/>
    <lineage>
        <taxon>Bacteria</taxon>
        <taxon>Bacillati</taxon>
        <taxon>Bacillota</taxon>
        <taxon>Bacilli</taxon>
        <taxon>Bacillales</taxon>
        <taxon>Bacillaceae</taxon>
        <taxon>Robertmurraya</taxon>
    </lineage>
</organism>
<accession>A0ACC6SI72</accession>
<reference evidence="1" key="1">
    <citation type="submission" date="2024-03" db="EMBL/GenBank/DDBJ databases">
        <title>Human intestinal bacterial collection.</title>
        <authorList>
            <person name="Pauvert C."/>
            <person name="Hitch T.C.A."/>
            <person name="Clavel T."/>
        </authorList>
    </citation>
    <scope>NUCLEOTIDE SEQUENCE</scope>
    <source>
        <strain evidence="1">CLA-AA-H227</strain>
    </source>
</reference>